<reference evidence="3" key="1">
    <citation type="submission" date="2020-01" db="EMBL/GenBank/DDBJ databases">
        <authorList>
            <consortium name="DOE Joint Genome Institute"/>
            <person name="Haridas S."/>
            <person name="Albert R."/>
            <person name="Binder M."/>
            <person name="Bloem J."/>
            <person name="Labutti K."/>
            <person name="Salamov A."/>
            <person name="Andreopoulos B."/>
            <person name="Baker S.E."/>
            <person name="Barry K."/>
            <person name="Bills G."/>
            <person name="Bluhm B.H."/>
            <person name="Cannon C."/>
            <person name="Castanera R."/>
            <person name="Culley D.E."/>
            <person name="Daum C."/>
            <person name="Ezra D."/>
            <person name="Gonzalez J.B."/>
            <person name="Henrissat B."/>
            <person name="Kuo A."/>
            <person name="Liang C."/>
            <person name="Lipzen A."/>
            <person name="Lutzoni F."/>
            <person name="Magnuson J."/>
            <person name="Mondo S."/>
            <person name="Nolan M."/>
            <person name="Ohm R."/>
            <person name="Pangilinan J."/>
            <person name="Park H.-J."/>
            <person name="Ramirez L."/>
            <person name="Alfaro M."/>
            <person name="Sun H."/>
            <person name="Tritt A."/>
            <person name="Yoshinaga Y."/>
            <person name="Zwiers L.-H."/>
            <person name="Turgeon B.G."/>
            <person name="Goodwin S.B."/>
            <person name="Spatafora J.W."/>
            <person name="Crous P.W."/>
            <person name="Grigoriev I.V."/>
        </authorList>
    </citation>
    <scope>NUCLEOTIDE SEQUENCE</scope>
    <source>
        <strain evidence="3">P77</strain>
    </source>
</reference>
<dbReference type="Proteomes" id="UP000800040">
    <property type="component" value="Unassembled WGS sequence"/>
</dbReference>
<feature type="compositionally biased region" description="Acidic residues" evidence="1">
    <location>
        <begin position="139"/>
        <end position="148"/>
    </location>
</feature>
<keyword evidence="2" id="KW-0472">Membrane</keyword>
<dbReference type="EMBL" id="ML975257">
    <property type="protein sequence ID" value="KAF1837836.1"/>
    <property type="molecule type" value="Genomic_DNA"/>
</dbReference>
<dbReference type="AlphaFoldDB" id="A0A6A5KSF6"/>
<name>A0A6A5KSF6_9PLEO</name>
<proteinExistence type="predicted"/>
<dbReference type="OrthoDB" id="5227693at2759"/>
<protein>
    <submittedName>
        <fullName evidence="3">Uncharacterized protein</fullName>
    </submittedName>
</protein>
<keyword evidence="2" id="KW-0812">Transmembrane</keyword>
<keyword evidence="4" id="KW-1185">Reference proteome</keyword>
<feature type="transmembrane region" description="Helical" evidence="2">
    <location>
        <begin position="6"/>
        <end position="29"/>
    </location>
</feature>
<evidence type="ECO:0000256" key="2">
    <source>
        <dbReference type="SAM" id="Phobius"/>
    </source>
</evidence>
<organism evidence="3 4">
    <name type="scientific">Decorospora gaudefroyi</name>
    <dbReference type="NCBI Taxonomy" id="184978"/>
    <lineage>
        <taxon>Eukaryota</taxon>
        <taxon>Fungi</taxon>
        <taxon>Dikarya</taxon>
        <taxon>Ascomycota</taxon>
        <taxon>Pezizomycotina</taxon>
        <taxon>Dothideomycetes</taxon>
        <taxon>Pleosporomycetidae</taxon>
        <taxon>Pleosporales</taxon>
        <taxon>Pleosporineae</taxon>
        <taxon>Pleosporaceae</taxon>
        <taxon>Decorospora</taxon>
    </lineage>
</organism>
<feature type="region of interest" description="Disordered" evidence="1">
    <location>
        <begin position="122"/>
        <end position="156"/>
    </location>
</feature>
<gene>
    <name evidence="3" type="ORF">BDW02DRAFT_81851</name>
</gene>
<evidence type="ECO:0000313" key="4">
    <source>
        <dbReference type="Proteomes" id="UP000800040"/>
    </source>
</evidence>
<evidence type="ECO:0000313" key="3">
    <source>
        <dbReference type="EMBL" id="KAF1837836.1"/>
    </source>
</evidence>
<accession>A0A6A5KSF6</accession>
<evidence type="ECO:0000256" key="1">
    <source>
        <dbReference type="SAM" id="MobiDB-lite"/>
    </source>
</evidence>
<keyword evidence="2" id="KW-1133">Transmembrane helix</keyword>
<sequence length="295" mass="32706">MPVNEANVATAALAIAISALVIALGQLIAQLFSTAEGYRRCQASVIGSWFDLVELPFRWSSFRFEVKVTTPHFQIETISSPTPKLSFFKRAQHQHTGFPRSLFQNQTARLLIPAHHPVPLIGDSKSRKGTFCRPLPGPDDGEDDDDTEGVNATRPTSLDYAEDAPTWINLLEDMHKLQHAPLASAAGIIEGDTRAAVWSRTLVCISRKTRSWDFMPPDIVRPVASTTLGCLIVMTHRMGMVWTDFRPEEGVVRAASKTQSFSTSLVRGMGLVVEYATIGSSPLRWRVVSFPCRNW</sequence>